<accession>A0ABX8Y627</accession>
<dbReference type="PROSITE" id="PS50075">
    <property type="entry name" value="CARRIER"/>
    <property type="match status" value="2"/>
</dbReference>
<dbReference type="SMART" id="SM00827">
    <property type="entry name" value="PKS_AT"/>
    <property type="match status" value="2"/>
</dbReference>
<keyword evidence="6" id="KW-0045">Antibiotic biosynthesis</keyword>
<dbReference type="InterPro" id="IPR009081">
    <property type="entry name" value="PP-bd_ACP"/>
</dbReference>
<feature type="region of interest" description="C-terminal hotdog fold" evidence="9">
    <location>
        <begin position="2798"/>
        <end position="2938"/>
    </location>
</feature>
<evidence type="ECO:0000256" key="6">
    <source>
        <dbReference type="ARBA" id="ARBA00023194"/>
    </source>
</evidence>
<dbReference type="InterPro" id="IPR020841">
    <property type="entry name" value="PKS_Beta-ketoAc_synthase_dom"/>
</dbReference>
<evidence type="ECO:0000256" key="9">
    <source>
        <dbReference type="PROSITE-ProRule" id="PRU01363"/>
    </source>
</evidence>
<evidence type="ECO:0000313" key="14">
    <source>
        <dbReference type="Proteomes" id="UP000827138"/>
    </source>
</evidence>
<dbReference type="Gene3D" id="3.10.129.110">
    <property type="entry name" value="Polyketide synthase dehydratase"/>
    <property type="match status" value="2"/>
</dbReference>
<dbReference type="Pfam" id="PF08659">
    <property type="entry name" value="KR"/>
    <property type="match status" value="2"/>
</dbReference>
<dbReference type="InterPro" id="IPR050091">
    <property type="entry name" value="PKS_NRPS_Biosynth_Enz"/>
</dbReference>
<evidence type="ECO:0000256" key="7">
    <source>
        <dbReference type="ARBA" id="ARBA00023268"/>
    </source>
</evidence>
<evidence type="ECO:0000259" key="12">
    <source>
        <dbReference type="PROSITE" id="PS52019"/>
    </source>
</evidence>
<feature type="region of interest" description="N-terminal hotdog fold" evidence="9">
    <location>
        <begin position="918"/>
        <end position="1047"/>
    </location>
</feature>
<dbReference type="Pfam" id="PF14765">
    <property type="entry name" value="PS-DH"/>
    <property type="match status" value="2"/>
</dbReference>
<dbReference type="Proteomes" id="UP000827138">
    <property type="component" value="Plasmid unnamed2"/>
</dbReference>
<feature type="domain" description="Carrier" evidence="10">
    <location>
        <begin position="1668"/>
        <end position="1746"/>
    </location>
</feature>
<feature type="active site" description="Proton acceptor; for dehydratase activity" evidence="9">
    <location>
        <position position="950"/>
    </location>
</feature>
<evidence type="ECO:0000256" key="2">
    <source>
        <dbReference type="ARBA" id="ARBA00004792"/>
    </source>
</evidence>
<dbReference type="PROSITE" id="PS00606">
    <property type="entry name" value="KS3_1"/>
    <property type="match status" value="2"/>
</dbReference>
<dbReference type="InterPro" id="IPR001227">
    <property type="entry name" value="Ac_transferase_dom_sf"/>
</dbReference>
<feature type="domain" description="PKS/mFAS DH" evidence="12">
    <location>
        <begin position="918"/>
        <end position="1208"/>
    </location>
</feature>
<geneLocation type="plasmid" evidence="13 14">
    <name>unnamed2</name>
</geneLocation>
<evidence type="ECO:0000256" key="3">
    <source>
        <dbReference type="ARBA" id="ARBA00022450"/>
    </source>
</evidence>
<name>A0ABX8Y627_9ACTN</name>
<keyword evidence="5" id="KW-0808">Transferase</keyword>
<dbReference type="InterPro" id="IPR036291">
    <property type="entry name" value="NAD(P)-bd_dom_sf"/>
</dbReference>
<comment type="pathway">
    <text evidence="2">Antibiotic biosynthesis.</text>
</comment>
<evidence type="ECO:0000256" key="5">
    <source>
        <dbReference type="ARBA" id="ARBA00022679"/>
    </source>
</evidence>
<dbReference type="PROSITE" id="PS00012">
    <property type="entry name" value="PHOSPHOPANTETHEINE"/>
    <property type="match status" value="2"/>
</dbReference>
<dbReference type="InterPro" id="IPR020807">
    <property type="entry name" value="PKS_DH"/>
</dbReference>
<feature type="domain" description="Ketosynthase family 3 (KS3)" evidence="11">
    <location>
        <begin position="40"/>
        <end position="462"/>
    </location>
</feature>
<evidence type="ECO:0000256" key="4">
    <source>
        <dbReference type="ARBA" id="ARBA00022553"/>
    </source>
</evidence>
<dbReference type="InterPro" id="IPR049900">
    <property type="entry name" value="PKS_mFAS_DH"/>
</dbReference>
<keyword evidence="14" id="KW-1185">Reference proteome</keyword>
<dbReference type="PANTHER" id="PTHR43775">
    <property type="entry name" value="FATTY ACID SYNTHASE"/>
    <property type="match status" value="1"/>
</dbReference>
<dbReference type="Pfam" id="PF00698">
    <property type="entry name" value="Acyl_transf_1"/>
    <property type="match status" value="2"/>
</dbReference>
<dbReference type="InterPro" id="IPR016035">
    <property type="entry name" value="Acyl_Trfase/lysoPLipase"/>
</dbReference>
<dbReference type="Pfam" id="PF08990">
    <property type="entry name" value="Docking"/>
    <property type="match status" value="1"/>
</dbReference>
<evidence type="ECO:0000256" key="1">
    <source>
        <dbReference type="ARBA" id="ARBA00001957"/>
    </source>
</evidence>
<proteinExistence type="predicted"/>
<keyword evidence="8" id="KW-0012">Acyltransferase</keyword>
<dbReference type="Gene3D" id="1.10.1200.10">
    <property type="entry name" value="ACP-like"/>
    <property type="match status" value="2"/>
</dbReference>
<sequence>MTDEAATSPTERKLRDYLGRVIAELHDTRRQLREVGTRDPEPMAVVAMACTLPGGVRSPDDLWRLLAAGGDGVTPFPDDRGWDDTPLAAADGVADATASQGGFLHEASMFDPAFFGINPREALAMDPQQRLILEAAWETMERAGIHPGTLRGSRTGVFVGTNGQGYGNGMQAGLAGTEGYQLTGAATSVLSGRIAYTMGLEGPAVSVDTACSSSLSALHLAMQAIRNGDCSLAFVGGVTVMPHPVGFHEFSRQSGLASDGRCKAFSADADGMGMAEGVAMILVEKLADARAAGHPVLAVVRGSAVNQDGASNGLTAPSGPAQERVIRAALANARLTPDQIDVVEAHGTGTALGDPIEAQALLATYGRDRAQPLWLGSLKSNIGHTQSAAGVASVIKMVLALGHGMLPRTLHADVPTPHVDWSSGNIELLTAQRPWEPGERPRRAAVSSFGISGTNAHVILEEAPPAATAPATVRRTGPGVVPVPVSGRTAQALSAQAAQLRGFLDEARENSAAPVELVDLAYSLGATRQSHEHRGVVLASNPEDIQAGLRSVEEGTAGPGVLTGAVRPGLTAFLFSGQGAQYVGMARELYEAFPVFADAFDAVCARVDLELPLREVVFGEDAELLDRTVYTQPALFAVEVALFRLVESWGVTPDVLVGHSIGELAAAHCAGVLSLDDACALVSARGRLMDALPSGGAMLAVETAEDGLELPEGVDLAAVNGPMSVTVSGDADAIGALEERLRAENVRVKRLTVSHAFHSHLMEPMLDEFATVAESLTYHAPTVPVVATAPGDLATPDYWVGQIREPVRFADAVAPLTDVRVFLELGPDGVLSALVPYLHDSTPAVPLLRRDRDDTESVLTALAHVHTAGATPDWAAVYAPWTPRRIDLPTYAFQRQRYWPALGGAAALGAVGLRGTHHPLLGAVVTVAGGGGLVFTGRLSRATHPWLADHRVADTVLVPGTALLELALHAGEQVGCPVVDELTLDTPLVLPERGGVRIHAEVGAPLADGSREIALYSHADDLTAAVEPAGDWVRHASGILSAAPSATAGTPLAPWPPQDAAPVDLGDFYATAADAGLQYGPFFQGLQAAWRGADGAVYAEVALPSVGGAGAPEPGGFGLHPALFDAALHGAALYDPAQSAPAQGEPSVRLPFSWSGVTLYATGATALRVRLAPAGTDAVSLDLADPEGRPVASVASLVLRPAGTTGAAAVIPDTLFRVQWTALPTTDGREGARPWTVVAGPAELADLAALPEVPALVAVHAGPVSDADEPARVRAAAHRALDCVRTWLADGRFTDSTLVLLTRGAMPVGPAPVDPAVAAVWGLIRSAQTEHPGRFVLLDLDPADGDVPGTGPADTDEPQLALRDGRWHAPRLARVAASAPGADSKEPVAHGTVLVTGGTGVLGARVARHLAAEYGVRELLLVSRRGPAAPGTDELIAELAELGAHARAVACDVADREALAAMLATVPEDRPLTGVVHAAGIVDDGVVTGLTPERIDAVLDAKAASALHLDALVGDVPLFVLFSSASATFGSAGQAGYAAANAVLDALAQRRPGAVSVGWGLWEETSGISAGLDETGRARINRAGGPLTTAEALTILDAAHTGDTPHLVALHLNLPELRKALDGDPAGQAPPLLRGLVTRSTRPAAATRAVPGAASPLGERLAALGELERTEFLAELVRSEAAGVLGYAATDPVQDHSTFKDLGFDSLTAVELRNRLGAVTGLRLPATLVFDHPSPQALTAHLLSRLIGEEGKAPTSAGRAPRTAAGNDEPIAIVAMSCRYPGGVNSPEDLWRLVTEGSDAIGPFPDNRGWDIGNLYDPTPDASGKSYVLEGGFVRDADRFDPALFNISPREALAMDPQQRLLLEASWEVFERAGIDPTSQRGSRTGVFAGLMYHDYGSTMTVLPEGVEGYLGTGTSGSVLAGRVSYTFGLEGPAMTVDTACSSSLVTLHLACQALRAGECDMALAGGVTVLSTPAVFIDFSTQGALSSNGRCKTFSADADGTGWGEGVGVLLVERLSDALERGHEVLAVVRGSAVNQDGASNGLTAPNGPSQERVIRAALDAARLTAADVDVVEAHGTGTTLGDPIEAQALLATYGQDRVEPLYLGSLKSNIGHTQAAAGVGGVIKMVEAMRHGVLPATLHVAEPTPHVDWEAGAVELLTEARQWPETDRPRRAGVSSFGVSGTNAHVILEAPPEPDADEVPAAPAVETEPLSAPAPWLLAGKSAGALQTAAARLAGLTSEADPSDVAWRLVTGRAVLEHRAVVLGEDRAGALRALARDVSHAGVVRGVARSGGAPVLVFPGQGSQWLGMGRELAGWSSVFREGLEECAVALEPHVDWSLWEVLESGDEVLWGRVDVVQPVLWALMVSLARLWRSCGVVPSAVVGHSQGEIAAAVVAGGLSVVDGARVVALRSRALRVLAGRGGMVSLAAGPEVAGELVAGFGGRVSVAAVNGPGSTVVSGEPDALDALMVLCEGRGVRARRVPVDYASHSVQVEELRERILADLAPVKPVSSTVPLYSSVTGGRIDTAVMDAGYWYESLRSLVRFDEATAALLADGRSVFLESSPHPVLTPGIEQSLEASGHPGVTLATLHRDRGDATRWLTALAEAHVAGVPVDWTTVLEDRTGRAVDLPTYAFQRERFWPEKRPLPTDVSAVGLGRADHPMLGASVPMAGSDGVLLTGRIAAGTHPWIADHVLLGTVLLPGTALVELALRAGESAGFPHLDELTLEVPLTLPGDGAVVVQVAVGDGTSADDGRAVTVYSRAEGDEGVWTRHATGTLRATPAGSAPEPVPWPPRDAEPVDPAGFYAAVAEGGYGYGPAFQGLRAVWRRADEVFAEIVLPQEARTDSAGFGLHPALFDAALHAAGAGRLFPDTGQVRVPFAWQGVTVHAAGATELRVRISRSAARDALRLEATDTSGAPVVQVETLEFRPVSAAQLASAQGPRDALFAVEWTPAAAGPIPVSWAVVGADALGAADQLAEETYAVEWHADTAALTESVDAGMTVPEIVLLSGPAGTAGTPENVHDRVTGVLAAAQALLADQRFDGSRIVLLTSGAVAVHPGEDITDLPGAAARGLLRTAHSEHPGRFATLDSDGSLGGLTEALLPGEPETALRKGTPHVPRLVRAGSADAPASPALPSGTVLITGGTGGLGALVARHLAATHGVTELLLLSRSGPQAPGAAALTDDLAALGARAEIVACDTADRDRLAQVLAGRRIGTVVHAAGVLDDGVLTSMTPERLATVLRPKADAALHLAELVEAETFVFFSSASGTFGAAGQANYAAANAVLDALAARLRAQGRTALSIGWGMWATATGMTGHLSDDVRGRATGDGTALSDADGVALLDAALTSGRPHLVAARLDLATLRARAGSVPVPPLLYNLVPQPARRAAEAGEDAASFTTRLAALDPSERRQAVLDLVRGHAATVLGHTSAEAVEPEQGFTDLGFSSLTAVEIRNRLNTATGLRLPTTLIFDHPNAARLADHLLEHLAIDDTGASPAALLADIDRLDSALSGIGPEDETRARVVARLHALLARYDAGDDTGAVGTAADFDAAGDEELFAFIDNERGV</sequence>
<dbReference type="InterPro" id="IPR015083">
    <property type="entry name" value="NorB/c/GfsB-D-like_docking"/>
</dbReference>
<dbReference type="SMART" id="SM01294">
    <property type="entry name" value="PKS_PP_betabranch"/>
    <property type="match status" value="2"/>
</dbReference>
<evidence type="ECO:0000259" key="10">
    <source>
        <dbReference type="PROSITE" id="PS50075"/>
    </source>
</evidence>
<dbReference type="Pfam" id="PF02801">
    <property type="entry name" value="Ketoacyl-synt_C"/>
    <property type="match status" value="2"/>
</dbReference>
<feature type="active site" description="Proton donor; for dehydratase activity" evidence="9">
    <location>
        <position position="2859"/>
    </location>
</feature>
<dbReference type="Pfam" id="PF00109">
    <property type="entry name" value="ketoacyl-synt"/>
    <property type="match status" value="2"/>
</dbReference>
<comment type="cofactor">
    <cofactor evidence="1">
        <name>pantetheine 4'-phosphate</name>
        <dbReference type="ChEBI" id="CHEBI:47942"/>
    </cofactor>
</comment>
<reference evidence="13 14" key="1">
    <citation type="submission" date="2021-08" db="EMBL/GenBank/DDBJ databases">
        <authorList>
            <person name="Ping M."/>
        </authorList>
    </citation>
    <scope>NUCLEOTIDE SEQUENCE [LARGE SCALE GENOMIC DNA]</scope>
    <source>
        <strain evidence="13 14">MG28</strain>
        <plasmid evidence="13 14">unnamed2</plasmid>
    </source>
</reference>
<dbReference type="SMART" id="SM00823">
    <property type="entry name" value="PKS_PP"/>
    <property type="match status" value="2"/>
</dbReference>
<gene>
    <name evidence="13" type="ORF">K1J60_45045</name>
</gene>
<evidence type="ECO:0000259" key="11">
    <source>
        <dbReference type="PROSITE" id="PS52004"/>
    </source>
</evidence>
<dbReference type="SMART" id="SM00822">
    <property type="entry name" value="PKS_KR"/>
    <property type="match status" value="2"/>
</dbReference>
<protein>
    <submittedName>
        <fullName evidence="13">SDR family NAD(P)-dependent oxidoreductase</fullName>
    </submittedName>
</protein>
<feature type="region of interest" description="N-terminal hotdog fold" evidence="9">
    <location>
        <begin position="2662"/>
        <end position="2786"/>
    </location>
</feature>
<dbReference type="InterPro" id="IPR014031">
    <property type="entry name" value="Ketoacyl_synth_C"/>
</dbReference>
<dbReference type="Pfam" id="PF16197">
    <property type="entry name" value="KAsynt_C_assoc"/>
    <property type="match status" value="2"/>
</dbReference>
<dbReference type="SMART" id="SM00826">
    <property type="entry name" value="PKS_DH"/>
    <property type="match status" value="2"/>
</dbReference>
<evidence type="ECO:0000313" key="13">
    <source>
        <dbReference type="EMBL" id="QYX83602.1"/>
    </source>
</evidence>
<dbReference type="PROSITE" id="PS52004">
    <property type="entry name" value="KS3_2"/>
    <property type="match status" value="2"/>
</dbReference>
<keyword evidence="3" id="KW-0596">Phosphopantetheine</keyword>
<dbReference type="SUPFAM" id="SSF101173">
    <property type="entry name" value="Docking domain B of the erythromycin polyketide synthase (DEBS)"/>
    <property type="match status" value="1"/>
</dbReference>
<dbReference type="Pfam" id="PF21089">
    <property type="entry name" value="PKS_DH_N"/>
    <property type="match status" value="2"/>
</dbReference>
<keyword evidence="7" id="KW-0511">Multifunctional enzyme</keyword>
<dbReference type="InterPro" id="IPR006162">
    <property type="entry name" value="Ppantetheine_attach_site"/>
</dbReference>
<dbReference type="PROSITE" id="PS52019">
    <property type="entry name" value="PKS_MFAS_DH"/>
    <property type="match status" value="2"/>
</dbReference>
<dbReference type="SMART" id="SM00825">
    <property type="entry name" value="PKS_KS"/>
    <property type="match status" value="2"/>
</dbReference>
<dbReference type="Gene3D" id="3.30.70.3290">
    <property type="match status" value="2"/>
</dbReference>
<dbReference type="InterPro" id="IPR016036">
    <property type="entry name" value="Malonyl_transacylase_ACP-bd"/>
</dbReference>
<dbReference type="SUPFAM" id="SSF51735">
    <property type="entry name" value="NAD(P)-binding Rossmann-fold domains"/>
    <property type="match status" value="4"/>
</dbReference>
<dbReference type="InterPro" id="IPR018201">
    <property type="entry name" value="Ketoacyl_synth_AS"/>
</dbReference>
<dbReference type="InterPro" id="IPR036299">
    <property type="entry name" value="Polyketide_synth_docking_sf"/>
</dbReference>
<keyword evidence="4" id="KW-0597">Phosphoprotein</keyword>
<organism evidence="13 14">
    <name type="scientific">Streptomyces akebiae</name>
    <dbReference type="NCBI Taxonomy" id="2865673"/>
    <lineage>
        <taxon>Bacteria</taxon>
        <taxon>Bacillati</taxon>
        <taxon>Actinomycetota</taxon>
        <taxon>Actinomycetes</taxon>
        <taxon>Kitasatosporales</taxon>
        <taxon>Streptomycetaceae</taxon>
        <taxon>Streptomyces</taxon>
    </lineage>
</organism>
<feature type="domain" description="Carrier" evidence="10">
    <location>
        <begin position="3412"/>
        <end position="3487"/>
    </location>
</feature>
<dbReference type="InterPro" id="IPR057326">
    <property type="entry name" value="KR_dom"/>
</dbReference>
<dbReference type="InterPro" id="IPR014043">
    <property type="entry name" value="Acyl_transferase_dom"/>
</dbReference>
<dbReference type="InterPro" id="IPR032821">
    <property type="entry name" value="PKS_assoc"/>
</dbReference>
<dbReference type="Pfam" id="PF00550">
    <property type="entry name" value="PP-binding"/>
    <property type="match status" value="2"/>
</dbReference>
<feature type="region of interest" description="C-terminal hotdog fold" evidence="9">
    <location>
        <begin position="1060"/>
        <end position="1208"/>
    </location>
</feature>
<feature type="active site" description="Proton donor; for dehydratase activity" evidence="9">
    <location>
        <position position="1125"/>
    </location>
</feature>
<feature type="domain" description="PKS/mFAS DH" evidence="12">
    <location>
        <begin position="2662"/>
        <end position="2938"/>
    </location>
</feature>
<keyword evidence="13" id="KW-0614">Plasmid</keyword>
<dbReference type="Gene3D" id="3.40.366.10">
    <property type="entry name" value="Malonyl-Coenzyme A Acyl Carrier Protein, domain 2"/>
    <property type="match status" value="2"/>
</dbReference>
<evidence type="ECO:0000256" key="8">
    <source>
        <dbReference type="ARBA" id="ARBA00023315"/>
    </source>
</evidence>
<dbReference type="Pfam" id="PF22953">
    <property type="entry name" value="SpnB_Rossmann"/>
    <property type="match status" value="2"/>
</dbReference>
<dbReference type="InterPro" id="IPR049551">
    <property type="entry name" value="PKS_DH_C"/>
</dbReference>
<feature type="domain" description="Ketosynthase family 3 (KS3)" evidence="11">
    <location>
        <begin position="1768"/>
        <end position="2192"/>
    </location>
</feature>
<dbReference type="InterPro" id="IPR042104">
    <property type="entry name" value="PKS_dehydratase_sf"/>
</dbReference>
<dbReference type="InterPro" id="IPR020806">
    <property type="entry name" value="PKS_PP-bd"/>
</dbReference>
<feature type="active site" description="Proton acceptor; for dehydratase activity" evidence="9">
    <location>
        <position position="2694"/>
    </location>
</feature>
<dbReference type="SUPFAM" id="SSF53901">
    <property type="entry name" value="Thiolase-like"/>
    <property type="match status" value="2"/>
</dbReference>
<dbReference type="InterPro" id="IPR049552">
    <property type="entry name" value="PKS_DH_N"/>
</dbReference>
<dbReference type="InterPro" id="IPR036736">
    <property type="entry name" value="ACP-like_sf"/>
</dbReference>
<dbReference type="InterPro" id="IPR013968">
    <property type="entry name" value="PKS_KR"/>
</dbReference>
<dbReference type="CDD" id="cd00833">
    <property type="entry name" value="PKS"/>
    <property type="match status" value="2"/>
</dbReference>
<dbReference type="InterPro" id="IPR016039">
    <property type="entry name" value="Thiolase-like"/>
</dbReference>
<dbReference type="SUPFAM" id="SSF47336">
    <property type="entry name" value="ACP-like"/>
    <property type="match status" value="2"/>
</dbReference>
<dbReference type="Gene3D" id="3.40.47.10">
    <property type="match status" value="2"/>
</dbReference>
<dbReference type="SUPFAM" id="SSF55048">
    <property type="entry name" value="Probable ACP-binding domain of malonyl-CoA ACP transacylase"/>
    <property type="match status" value="2"/>
</dbReference>
<dbReference type="InterPro" id="IPR055123">
    <property type="entry name" value="SpnB-like_Rossmann"/>
</dbReference>
<dbReference type="EMBL" id="CP080648">
    <property type="protein sequence ID" value="QYX83602.1"/>
    <property type="molecule type" value="Genomic_DNA"/>
</dbReference>
<dbReference type="SUPFAM" id="SSF52151">
    <property type="entry name" value="FabD/lysophospholipase-like"/>
    <property type="match status" value="2"/>
</dbReference>
<dbReference type="CDD" id="cd08956">
    <property type="entry name" value="KR_3_FAS_SDR_x"/>
    <property type="match status" value="2"/>
</dbReference>
<dbReference type="InterPro" id="IPR014030">
    <property type="entry name" value="Ketoacyl_synth_N"/>
</dbReference>
<dbReference type="Gene3D" id="3.40.50.720">
    <property type="entry name" value="NAD(P)-binding Rossmann-like Domain"/>
    <property type="match status" value="2"/>
</dbReference>
<dbReference type="PANTHER" id="PTHR43775:SF51">
    <property type="entry name" value="INACTIVE PHENOLPHTHIOCEROL SYNTHESIS POLYKETIDE SYNTHASE TYPE I PKS1-RELATED"/>
    <property type="match status" value="1"/>
</dbReference>